<feature type="non-terminal residue" evidence="1">
    <location>
        <position position="1"/>
    </location>
</feature>
<evidence type="ECO:0000313" key="1">
    <source>
        <dbReference type="EMBL" id="JAP95847.1"/>
    </source>
</evidence>
<dbReference type="EMBL" id="GDID01000759">
    <property type="protein sequence ID" value="JAP95847.1"/>
    <property type="molecule type" value="Transcribed_RNA"/>
</dbReference>
<reference evidence="1" key="1">
    <citation type="submission" date="2015-07" db="EMBL/GenBank/DDBJ databases">
        <title>Adaptation to a free-living lifestyle via gene acquisitions in the diplomonad Trepomonas sp. PC1.</title>
        <authorList>
            <person name="Xu F."/>
            <person name="Jerlstrom-Hultqvist J."/>
            <person name="Kolisko M."/>
            <person name="Simpson A.G.B."/>
            <person name="Roger A.J."/>
            <person name="Svard S.G."/>
            <person name="Andersson J.O."/>
        </authorList>
    </citation>
    <scope>NUCLEOTIDE SEQUENCE</scope>
    <source>
        <strain evidence="1">PC1</strain>
    </source>
</reference>
<dbReference type="AlphaFoldDB" id="A0A146KHA7"/>
<gene>
    <name evidence="1" type="ORF">TPC1_11019</name>
</gene>
<sequence length="102" mass="11705">EISMLCHIASQNLSIDQNFSQRHIASLISTKFGVLMISDEPCGSKILIQNQAQVNFSNEYVFDIMKFSNVGNIKSPVLDFLQQILNYKDIIPKDTYRLQKHK</sequence>
<accession>A0A146KHA7</accession>
<feature type="non-terminal residue" evidence="1">
    <location>
        <position position="102"/>
    </location>
</feature>
<name>A0A146KHA7_9EUKA</name>
<proteinExistence type="predicted"/>
<protein>
    <submittedName>
        <fullName evidence="1">Uncharacterized protein</fullName>
    </submittedName>
</protein>
<organism evidence="1">
    <name type="scientific">Trepomonas sp. PC1</name>
    <dbReference type="NCBI Taxonomy" id="1076344"/>
    <lineage>
        <taxon>Eukaryota</taxon>
        <taxon>Metamonada</taxon>
        <taxon>Diplomonadida</taxon>
        <taxon>Hexamitidae</taxon>
        <taxon>Hexamitinae</taxon>
        <taxon>Trepomonas</taxon>
    </lineage>
</organism>